<feature type="transmembrane region" description="Helical" evidence="1">
    <location>
        <begin position="70"/>
        <end position="88"/>
    </location>
</feature>
<keyword evidence="1" id="KW-0472">Membrane</keyword>
<feature type="transmembrane region" description="Helical" evidence="1">
    <location>
        <begin position="7"/>
        <end position="24"/>
    </location>
</feature>
<proteinExistence type="predicted"/>
<comment type="caution">
    <text evidence="2">The sequence shown here is derived from an EMBL/GenBank/DDBJ whole genome shotgun (WGS) entry which is preliminary data.</text>
</comment>
<name>A0A368VLV6_9BACL</name>
<organism evidence="2 3">
    <name type="scientific">Paenibacillus prosopidis</name>
    <dbReference type="NCBI Taxonomy" id="630520"/>
    <lineage>
        <taxon>Bacteria</taxon>
        <taxon>Bacillati</taxon>
        <taxon>Bacillota</taxon>
        <taxon>Bacilli</taxon>
        <taxon>Bacillales</taxon>
        <taxon>Paenibacillaceae</taxon>
        <taxon>Paenibacillus</taxon>
    </lineage>
</organism>
<keyword evidence="1" id="KW-1133">Transmembrane helix</keyword>
<evidence type="ECO:0000313" key="2">
    <source>
        <dbReference type="EMBL" id="RCW40644.1"/>
    </source>
</evidence>
<dbReference type="Proteomes" id="UP000252415">
    <property type="component" value="Unassembled WGS sequence"/>
</dbReference>
<reference evidence="2 3" key="1">
    <citation type="submission" date="2018-07" db="EMBL/GenBank/DDBJ databases">
        <title>Genomic Encyclopedia of Type Strains, Phase III (KMG-III): the genomes of soil and plant-associated and newly described type strains.</title>
        <authorList>
            <person name="Whitman W."/>
        </authorList>
    </citation>
    <scope>NUCLEOTIDE SEQUENCE [LARGE SCALE GENOMIC DNA]</scope>
    <source>
        <strain evidence="2 3">CECT 7506</strain>
    </source>
</reference>
<evidence type="ECO:0000313" key="3">
    <source>
        <dbReference type="Proteomes" id="UP000252415"/>
    </source>
</evidence>
<gene>
    <name evidence="2" type="ORF">DFP97_13023</name>
</gene>
<dbReference type="AlphaFoldDB" id="A0A368VLV6"/>
<evidence type="ECO:0000256" key="1">
    <source>
        <dbReference type="SAM" id="Phobius"/>
    </source>
</evidence>
<protein>
    <submittedName>
        <fullName evidence="2">Uncharacterized protein</fullName>
    </submittedName>
</protein>
<sequence length="96" mass="11509">MFIWRRAAFWFSLFSVIICFHDYWKTIHIHNPTILMIGLGPFEPFHHWMLDFDPFEPPVTAAISAKIRGYVMHLIFFFLVGTALDKLIRKLKRKRT</sequence>
<dbReference type="RefSeq" id="WP_114384156.1">
    <property type="nucleotide sequence ID" value="NZ_QPJD01000030.1"/>
</dbReference>
<keyword evidence="3" id="KW-1185">Reference proteome</keyword>
<keyword evidence="1" id="KW-0812">Transmembrane</keyword>
<dbReference type="EMBL" id="QPJD01000030">
    <property type="protein sequence ID" value="RCW40644.1"/>
    <property type="molecule type" value="Genomic_DNA"/>
</dbReference>
<dbReference type="OrthoDB" id="2616150at2"/>
<accession>A0A368VLV6</accession>